<comment type="caution">
    <text evidence="1">The sequence shown here is derived from an EMBL/GenBank/DDBJ whole genome shotgun (WGS) entry which is preliminary data.</text>
</comment>
<reference evidence="1" key="1">
    <citation type="submission" date="2020-09" db="EMBL/GenBank/DDBJ databases">
        <title>Genome-Enabled Discovery of Anthraquinone Biosynthesis in Senna tora.</title>
        <authorList>
            <person name="Kang S.-H."/>
            <person name="Pandey R.P."/>
            <person name="Lee C.-M."/>
            <person name="Sim J.-S."/>
            <person name="Jeong J.-T."/>
            <person name="Choi B.-S."/>
            <person name="Jung M."/>
            <person name="Ginzburg D."/>
            <person name="Zhao K."/>
            <person name="Won S.Y."/>
            <person name="Oh T.-J."/>
            <person name="Yu Y."/>
            <person name="Kim N.-H."/>
            <person name="Lee O.R."/>
            <person name="Lee T.-H."/>
            <person name="Bashyal P."/>
            <person name="Kim T.-S."/>
            <person name="Lee W.-H."/>
            <person name="Kawkins C."/>
            <person name="Kim C.-K."/>
            <person name="Kim J.S."/>
            <person name="Ahn B.O."/>
            <person name="Rhee S.Y."/>
            <person name="Sohng J.K."/>
        </authorList>
    </citation>
    <scope>NUCLEOTIDE SEQUENCE</scope>
    <source>
        <tissue evidence="1">Leaf</tissue>
    </source>
</reference>
<organism evidence="1 2">
    <name type="scientific">Senna tora</name>
    <dbReference type="NCBI Taxonomy" id="362788"/>
    <lineage>
        <taxon>Eukaryota</taxon>
        <taxon>Viridiplantae</taxon>
        <taxon>Streptophyta</taxon>
        <taxon>Embryophyta</taxon>
        <taxon>Tracheophyta</taxon>
        <taxon>Spermatophyta</taxon>
        <taxon>Magnoliopsida</taxon>
        <taxon>eudicotyledons</taxon>
        <taxon>Gunneridae</taxon>
        <taxon>Pentapetalae</taxon>
        <taxon>rosids</taxon>
        <taxon>fabids</taxon>
        <taxon>Fabales</taxon>
        <taxon>Fabaceae</taxon>
        <taxon>Caesalpinioideae</taxon>
        <taxon>Cassia clade</taxon>
        <taxon>Senna</taxon>
    </lineage>
</organism>
<accession>A0A834STQ6</accession>
<evidence type="ECO:0000313" key="1">
    <source>
        <dbReference type="EMBL" id="KAF7810353.1"/>
    </source>
</evidence>
<dbReference type="EMBL" id="JAAIUW010000011">
    <property type="protein sequence ID" value="KAF7810353.1"/>
    <property type="molecule type" value="Genomic_DNA"/>
</dbReference>
<protein>
    <submittedName>
        <fullName evidence="1">Uncharacterized protein</fullName>
    </submittedName>
</protein>
<gene>
    <name evidence="1" type="ORF">G2W53_037096</name>
</gene>
<proteinExistence type="predicted"/>
<dbReference type="Proteomes" id="UP000634136">
    <property type="component" value="Unassembled WGS sequence"/>
</dbReference>
<sequence>MAQRLAARSKTICKIIRGREMVLLLLRNNMMQRKAEGTGPQSFKLLQTKNWIDLYLEVPILPNTESI</sequence>
<evidence type="ECO:0000313" key="2">
    <source>
        <dbReference type="Proteomes" id="UP000634136"/>
    </source>
</evidence>
<name>A0A834STQ6_9FABA</name>
<keyword evidence="2" id="KW-1185">Reference proteome</keyword>
<dbReference type="AlphaFoldDB" id="A0A834STQ6"/>